<dbReference type="EMBL" id="VMSD01000008">
    <property type="protein sequence ID" value="KAF0845343.1"/>
    <property type="molecule type" value="Genomic_DNA"/>
</dbReference>
<comment type="caution">
    <text evidence="1">The sequence shown here is derived from an EMBL/GenBank/DDBJ whole genome shotgun (WGS) entry which is preliminary data.</text>
</comment>
<dbReference type="Proteomes" id="UP000798951">
    <property type="component" value="Unassembled WGS sequence"/>
</dbReference>
<sequence>MYTDNGIHLGLVHGDQLIAAAPEQRVVGVTPLLQYNPAMPTVVVSKDQIFPQWLVAKGLLKSSQLDTSYDGAPARFVGDPAIAQQGFANSEPYTYEHETPHWNKPVAYAMVKDAGYDAYASNVTVRADALEDLAPCLSKVVPRIQRTGKNYVTGPDAVNATIVDWVDRDMPFTPYSEGEAAYSARLLADKEVIAPGPDGVYGSYDLTRIQPISDDIAALLEADGAPRLPRPLPLNELYTNRFVSTEVR</sequence>
<evidence type="ECO:0000313" key="2">
    <source>
        <dbReference type="Proteomes" id="UP000798951"/>
    </source>
</evidence>
<reference evidence="1 2" key="1">
    <citation type="submission" date="2019-07" db="EMBL/GenBank/DDBJ databases">
        <title>Genomic Encyclopedia of Type Strains, Phase IV (KMG-IV): sequencing the most valuable type-strain genomes for metagenomic binning, comparative biology and taxonomic classification.</title>
        <authorList>
            <person name="Goeker M."/>
        </authorList>
    </citation>
    <scope>NUCLEOTIDE SEQUENCE [LARGE SCALE GENOMIC DNA]</scope>
    <source>
        <strain evidence="1 2">DSM 44831</strain>
    </source>
</reference>
<gene>
    <name evidence="1" type="ORF">FNL39_108151</name>
</gene>
<evidence type="ECO:0000313" key="1">
    <source>
        <dbReference type="EMBL" id="KAF0845343.1"/>
    </source>
</evidence>
<keyword evidence="2" id="KW-1185">Reference proteome</keyword>
<name>A0ABQ6YI65_9NOCA</name>
<accession>A0ABQ6YI65</accession>
<protein>
    <recommendedName>
        <fullName evidence="3">Nitrate ABC transporter substrate-binding protein</fullName>
    </recommendedName>
</protein>
<evidence type="ECO:0008006" key="3">
    <source>
        <dbReference type="Google" id="ProtNLM"/>
    </source>
</evidence>
<proteinExistence type="predicted"/>
<organism evidence="1 2">
    <name type="scientific">Nocardia caishijiensis</name>
    <dbReference type="NCBI Taxonomy" id="184756"/>
    <lineage>
        <taxon>Bacteria</taxon>
        <taxon>Bacillati</taxon>
        <taxon>Actinomycetota</taxon>
        <taxon>Actinomycetes</taxon>
        <taxon>Mycobacteriales</taxon>
        <taxon>Nocardiaceae</taxon>
        <taxon>Nocardia</taxon>
    </lineage>
</organism>